<name>A0ABQ5DVF7_9ASTR</name>
<comment type="caution">
    <text evidence="2">The sequence shown here is derived from an EMBL/GenBank/DDBJ whole genome shotgun (WGS) entry which is preliminary data.</text>
</comment>
<gene>
    <name evidence="2" type="ORF">Tco_0940689</name>
</gene>
<accession>A0ABQ5DVF7</accession>
<reference evidence="2" key="1">
    <citation type="journal article" date="2022" name="Int. J. Mol. Sci.">
        <title>Draft Genome of Tanacetum Coccineum: Genomic Comparison of Closely Related Tanacetum-Family Plants.</title>
        <authorList>
            <person name="Yamashiro T."/>
            <person name="Shiraishi A."/>
            <person name="Nakayama K."/>
            <person name="Satake H."/>
        </authorList>
    </citation>
    <scope>NUCLEOTIDE SEQUENCE</scope>
</reference>
<sequence length="156" mass="17253">MVWVAMGPARQPNVAAGAPAEVEDALIVDEGGQADPVPTQEPQHPPSPPPAPTRTMPQRMSRLEEDVLGICGELTEQREVIDVMAHDFSRFSTWVVTCMGWMMDRAGVTYTPYSQSHVLYQRRVRQQSLAARPGKERKSKNDGGESSFETSEVLES</sequence>
<feature type="region of interest" description="Disordered" evidence="1">
    <location>
        <begin position="127"/>
        <end position="156"/>
    </location>
</feature>
<feature type="compositionally biased region" description="Pro residues" evidence="1">
    <location>
        <begin position="43"/>
        <end position="52"/>
    </location>
</feature>
<protein>
    <submittedName>
        <fullName evidence="2">Uncharacterized protein</fullName>
    </submittedName>
</protein>
<feature type="compositionally biased region" description="Basic and acidic residues" evidence="1">
    <location>
        <begin position="133"/>
        <end position="143"/>
    </location>
</feature>
<dbReference type="Proteomes" id="UP001151760">
    <property type="component" value="Unassembled WGS sequence"/>
</dbReference>
<evidence type="ECO:0000313" key="2">
    <source>
        <dbReference type="EMBL" id="GJT40824.1"/>
    </source>
</evidence>
<evidence type="ECO:0000256" key="1">
    <source>
        <dbReference type="SAM" id="MobiDB-lite"/>
    </source>
</evidence>
<reference evidence="2" key="2">
    <citation type="submission" date="2022-01" db="EMBL/GenBank/DDBJ databases">
        <authorList>
            <person name="Yamashiro T."/>
            <person name="Shiraishi A."/>
            <person name="Satake H."/>
            <person name="Nakayama K."/>
        </authorList>
    </citation>
    <scope>NUCLEOTIDE SEQUENCE</scope>
</reference>
<organism evidence="2 3">
    <name type="scientific">Tanacetum coccineum</name>
    <dbReference type="NCBI Taxonomy" id="301880"/>
    <lineage>
        <taxon>Eukaryota</taxon>
        <taxon>Viridiplantae</taxon>
        <taxon>Streptophyta</taxon>
        <taxon>Embryophyta</taxon>
        <taxon>Tracheophyta</taxon>
        <taxon>Spermatophyta</taxon>
        <taxon>Magnoliopsida</taxon>
        <taxon>eudicotyledons</taxon>
        <taxon>Gunneridae</taxon>
        <taxon>Pentapetalae</taxon>
        <taxon>asterids</taxon>
        <taxon>campanulids</taxon>
        <taxon>Asterales</taxon>
        <taxon>Asteraceae</taxon>
        <taxon>Asteroideae</taxon>
        <taxon>Anthemideae</taxon>
        <taxon>Anthemidinae</taxon>
        <taxon>Tanacetum</taxon>
    </lineage>
</organism>
<keyword evidence="3" id="KW-1185">Reference proteome</keyword>
<feature type="region of interest" description="Disordered" evidence="1">
    <location>
        <begin position="1"/>
        <end position="59"/>
    </location>
</feature>
<proteinExistence type="predicted"/>
<evidence type="ECO:0000313" key="3">
    <source>
        <dbReference type="Proteomes" id="UP001151760"/>
    </source>
</evidence>
<dbReference type="EMBL" id="BQNB010015507">
    <property type="protein sequence ID" value="GJT40824.1"/>
    <property type="molecule type" value="Genomic_DNA"/>
</dbReference>